<sequence>MTINATNEADYAIGLFGIVAGGQIKDLTLTNVTINVPTSEMAGGIVGMLCEGGTVGNCTIGTADSDSSQVAAARGNGGIVGRMTKSGTISNCTNYASISGTGANIGGIVGAAYYTAEDGEMSIIGCHNYGTVTGTAGAVGGIAGLSSAKVSNCTNAAPIQGNGADVAGIVAEQQNYGSVIGCMNTADITNNNADAYGTGGIVGWVRYNGAAASYPKKAVIEIMNNINSGSIDGGNDGGGIVGTVYNSAVVSGNENWAESISSSTFAGGIIGNLQFTEIPVGDNIPERQVHAVNNISTTTLDQIEAPSKSLYAYDNLSGSDENVVVSNNGTSWLAESDDVKYASLQLALNSAQNGDTVQILPGTHSEAITMPLTNITVQGPEDHTAILTGGISFAGGSASGLNMTIEDLVFDGKGISLTAWTQTTDLDQVGALVFRDNEFRNITGDNIYAIHINNGDSPISGLTITQNQFSGAQDSTKNGGVYATVCGTATITNNIFANMGFNGITLSGSNGIKTVVISDNKFDQWATHGTGERDGRAMRLSNLSDATTLDITKNSFICDTMQEEIIKVTELGAEQDIDLSYCYWNGLNPDEIIGEGQGKILLVRDDTTEEGTNENTQLGPYYTAPTMRPEDLNTYVPSSSGGGGGSSSYSVSVDKNIENGSVTVSPKSASSGRTVTITVKADEGYELDELTVTDKNGDEIELTDKGDGKYTFKMPRSKVTIEASFVEIDHQDTCPAAGFR</sequence>
<organism evidence="3 4">
    <name type="scientific">Flintibacter hominis</name>
    <dbReference type="NCBI Taxonomy" id="2763048"/>
    <lineage>
        <taxon>Bacteria</taxon>
        <taxon>Bacillati</taxon>
        <taxon>Bacillota</taxon>
        <taxon>Clostridia</taxon>
        <taxon>Eubacteriales</taxon>
        <taxon>Flintibacter</taxon>
    </lineage>
</organism>
<keyword evidence="4" id="KW-1185">Reference proteome</keyword>
<dbReference type="InterPro" id="IPR011050">
    <property type="entry name" value="Pectin_lyase_fold/virulence"/>
</dbReference>
<reference evidence="3" key="1">
    <citation type="submission" date="2020-08" db="EMBL/GenBank/DDBJ databases">
        <title>Genome public.</title>
        <authorList>
            <person name="Liu C."/>
            <person name="Sun Q."/>
        </authorList>
    </citation>
    <scope>NUCLEOTIDE SEQUENCE</scope>
    <source>
        <strain evidence="3">NSJ-23</strain>
    </source>
</reference>
<feature type="region of interest" description="Disordered" evidence="1">
    <location>
        <begin position="609"/>
        <end position="628"/>
    </location>
</feature>
<dbReference type="InterPro" id="IPR012334">
    <property type="entry name" value="Pectin_lyas_fold"/>
</dbReference>
<comment type="caution">
    <text evidence="3">The sequence shown here is derived from an EMBL/GenBank/DDBJ whole genome shotgun (WGS) entry which is preliminary data.</text>
</comment>
<protein>
    <recommendedName>
        <fullName evidence="2">Bacterial repeat domain-containing protein</fullName>
    </recommendedName>
</protein>
<gene>
    <name evidence="3" type="ORF">H8S11_12715</name>
</gene>
<proteinExistence type="predicted"/>
<dbReference type="Proteomes" id="UP000628736">
    <property type="component" value="Unassembled WGS sequence"/>
</dbReference>
<evidence type="ECO:0000313" key="4">
    <source>
        <dbReference type="Proteomes" id="UP000628736"/>
    </source>
</evidence>
<evidence type="ECO:0000259" key="2">
    <source>
        <dbReference type="Pfam" id="PF18998"/>
    </source>
</evidence>
<dbReference type="Gene3D" id="2.160.20.10">
    <property type="entry name" value="Single-stranded right-handed beta-helix, Pectin lyase-like"/>
    <property type="match status" value="1"/>
</dbReference>
<accession>A0A8J6IZ08</accession>
<dbReference type="EMBL" id="JACOPO010000011">
    <property type="protein sequence ID" value="MBC5723670.1"/>
    <property type="molecule type" value="Genomic_DNA"/>
</dbReference>
<dbReference type="InterPro" id="IPR006626">
    <property type="entry name" value="PbH1"/>
</dbReference>
<dbReference type="SUPFAM" id="SSF51126">
    <property type="entry name" value="Pectin lyase-like"/>
    <property type="match status" value="1"/>
</dbReference>
<dbReference type="InterPro" id="IPR044060">
    <property type="entry name" value="Bacterial_rp_domain"/>
</dbReference>
<dbReference type="AlphaFoldDB" id="A0A8J6IZ08"/>
<dbReference type="Gene3D" id="2.160.20.110">
    <property type="match status" value="2"/>
</dbReference>
<feature type="non-terminal residue" evidence="3">
    <location>
        <position position="740"/>
    </location>
</feature>
<evidence type="ECO:0000313" key="3">
    <source>
        <dbReference type="EMBL" id="MBC5723670.1"/>
    </source>
</evidence>
<feature type="domain" description="Bacterial repeat" evidence="2">
    <location>
        <begin position="656"/>
        <end position="728"/>
    </location>
</feature>
<dbReference type="Pfam" id="PF18998">
    <property type="entry name" value="Flg_new_2"/>
    <property type="match status" value="1"/>
</dbReference>
<evidence type="ECO:0000256" key="1">
    <source>
        <dbReference type="SAM" id="MobiDB-lite"/>
    </source>
</evidence>
<name>A0A8J6IZ08_9FIRM</name>
<dbReference type="SMART" id="SM00710">
    <property type="entry name" value="PbH1"/>
    <property type="match status" value="3"/>
</dbReference>